<dbReference type="Proteomes" id="UP000237438">
    <property type="component" value="Unassembled WGS sequence"/>
</dbReference>
<accession>A0A2S4PXK1</accession>
<feature type="compositionally biased region" description="Acidic residues" evidence="1">
    <location>
        <begin position="444"/>
        <end position="457"/>
    </location>
</feature>
<dbReference type="EMBL" id="PEDP01000250">
    <property type="protein sequence ID" value="POS86789.1"/>
    <property type="molecule type" value="Genomic_DNA"/>
</dbReference>
<feature type="region of interest" description="Disordered" evidence="1">
    <location>
        <begin position="441"/>
        <end position="510"/>
    </location>
</feature>
<feature type="compositionally biased region" description="Low complexity" evidence="1">
    <location>
        <begin position="69"/>
        <end position="81"/>
    </location>
</feature>
<feature type="compositionally biased region" description="Polar residues" evidence="1">
    <location>
        <begin position="82"/>
        <end position="96"/>
    </location>
</feature>
<evidence type="ECO:0000313" key="3">
    <source>
        <dbReference type="Proteomes" id="UP000237438"/>
    </source>
</evidence>
<proteinExistence type="predicted"/>
<reference evidence="2 3" key="1">
    <citation type="submission" date="2017-10" db="EMBL/GenBank/DDBJ databases">
        <title>Development of genomic resources for the powdery mildew, Erysiphe pulchra.</title>
        <authorList>
            <person name="Wadl P.A."/>
            <person name="Mack B.M."/>
            <person name="Moore G."/>
            <person name="Beltz S.B."/>
        </authorList>
    </citation>
    <scope>NUCLEOTIDE SEQUENCE [LARGE SCALE GENOMIC DNA]</scope>
    <source>
        <strain evidence="2">Cflorida</strain>
    </source>
</reference>
<evidence type="ECO:0000256" key="1">
    <source>
        <dbReference type="SAM" id="MobiDB-lite"/>
    </source>
</evidence>
<feature type="compositionally biased region" description="Polar residues" evidence="1">
    <location>
        <begin position="496"/>
        <end position="510"/>
    </location>
</feature>
<protein>
    <submittedName>
        <fullName evidence="2">Uncharacterized protein</fullName>
    </submittedName>
</protein>
<feature type="region of interest" description="Disordered" evidence="1">
    <location>
        <begin position="69"/>
        <end position="146"/>
    </location>
</feature>
<keyword evidence="3" id="KW-1185">Reference proteome</keyword>
<comment type="caution">
    <text evidence="2">The sequence shown here is derived from an EMBL/GenBank/DDBJ whole genome shotgun (WGS) entry which is preliminary data.</text>
</comment>
<dbReference type="AlphaFoldDB" id="A0A2S4PXK1"/>
<feature type="compositionally biased region" description="Basic and acidic residues" evidence="1">
    <location>
        <begin position="458"/>
        <end position="481"/>
    </location>
</feature>
<dbReference type="OrthoDB" id="5428645at2759"/>
<gene>
    <name evidence="2" type="ORF">EPUL_002559</name>
</gene>
<organism evidence="2 3">
    <name type="scientific">Erysiphe pulchra</name>
    <dbReference type="NCBI Taxonomy" id="225359"/>
    <lineage>
        <taxon>Eukaryota</taxon>
        <taxon>Fungi</taxon>
        <taxon>Dikarya</taxon>
        <taxon>Ascomycota</taxon>
        <taxon>Pezizomycotina</taxon>
        <taxon>Leotiomycetes</taxon>
        <taxon>Erysiphales</taxon>
        <taxon>Erysiphaceae</taxon>
        <taxon>Erysiphe</taxon>
    </lineage>
</organism>
<name>A0A2S4PXK1_9PEZI</name>
<evidence type="ECO:0000313" key="2">
    <source>
        <dbReference type="EMBL" id="POS86789.1"/>
    </source>
</evidence>
<sequence>MASLQNRPEIPMTRTELELILRKFFEVIKCENDGLRKEVKDLHQGMNRLCQEMRSTFLAQRPLELPLWSSSGLTNSKSSNKAANQEPNSETRTKQITLPPRPPPVSEKAPAPQPTSYSKIATANLEKPWTTAKPSKSKSQKNYGTTSFPALLKTARPERERRIIFRRRAHASPLSRHVAVEMLYRLNKVLQSKRLPTHMRFIKLGYNSSGNLTGLVSENATANMLVPTYGDRLLKTILELDQEVKEVVEDLEWIALKIHSVEIERYYHDLANGLEQVRRELLTRLSSQVRFEHLVNLEGKKHSSIKIVVRTREQANRLMAKGVWFGGVCHKVERYRQVGPNSMCPTCCRWGHTTYNCPNLEIQRCELCSGPHLTENHQCTITGCNNGRGKQCIHMIAKCAICGGKHTASSHPCKHYREAAAIAKANREEWKAREKLRETALQAEEIESEETDEDLEEQGQKEDNVETGINHEEMQDNRDVDSMNTDMGENMEGVQDESSNVTRVDSEQIL</sequence>